<dbReference type="InterPro" id="IPR051157">
    <property type="entry name" value="PDH/Transketolase"/>
</dbReference>
<keyword evidence="6" id="KW-1185">Reference proteome</keyword>
<evidence type="ECO:0000259" key="4">
    <source>
        <dbReference type="SMART" id="SM00861"/>
    </source>
</evidence>
<evidence type="ECO:0000313" key="5">
    <source>
        <dbReference type="EMBL" id="SHE31772.1"/>
    </source>
</evidence>
<dbReference type="InterPro" id="IPR029061">
    <property type="entry name" value="THDP-binding"/>
</dbReference>
<dbReference type="SUPFAM" id="SSF52518">
    <property type="entry name" value="Thiamin diphosphate-binding fold (THDP-binding)"/>
    <property type="match status" value="1"/>
</dbReference>
<dbReference type="AlphaFoldDB" id="A0A1M4SHY6"/>
<reference evidence="5" key="1">
    <citation type="submission" date="2016-11" db="EMBL/GenBank/DDBJ databases">
        <authorList>
            <person name="Varghese N."/>
            <person name="Submissions S."/>
        </authorList>
    </citation>
    <scope>NUCLEOTIDE SEQUENCE [LARGE SCALE GENOMIC DNA]</scope>
    <source>
        <strain evidence="5">DSM 16785</strain>
    </source>
</reference>
<dbReference type="Gene3D" id="3.40.50.920">
    <property type="match status" value="1"/>
</dbReference>
<dbReference type="Gene3D" id="3.40.50.970">
    <property type="match status" value="1"/>
</dbReference>
<evidence type="ECO:0000256" key="1">
    <source>
        <dbReference type="ARBA" id="ARBA00001964"/>
    </source>
</evidence>
<comment type="cofactor">
    <cofactor evidence="1">
        <name>thiamine diphosphate</name>
        <dbReference type="ChEBI" id="CHEBI:58937"/>
    </cofactor>
</comment>
<evidence type="ECO:0000313" key="6">
    <source>
        <dbReference type="Proteomes" id="UP000184334"/>
    </source>
</evidence>
<accession>A0A1M4SHY6</accession>
<dbReference type="OrthoDB" id="8732661at2"/>
<protein>
    <submittedName>
        <fullName evidence="5">Transketolase</fullName>
    </submittedName>
</protein>
<dbReference type="STRING" id="1122195.SAMN02745164_00191"/>
<dbReference type="Pfam" id="PF02779">
    <property type="entry name" value="Transket_pyr"/>
    <property type="match status" value="1"/>
</dbReference>
<keyword evidence="3" id="KW-0786">Thiamine pyrophosphate</keyword>
<dbReference type="SMART" id="SM00861">
    <property type="entry name" value="Transket_pyr"/>
    <property type="match status" value="1"/>
</dbReference>
<dbReference type="SUPFAM" id="SSF52922">
    <property type="entry name" value="TK C-terminal domain-like"/>
    <property type="match status" value="1"/>
</dbReference>
<dbReference type="Pfam" id="PF02780">
    <property type="entry name" value="Transketolase_C"/>
    <property type="match status" value="1"/>
</dbReference>
<dbReference type="InterPro" id="IPR033248">
    <property type="entry name" value="Transketolase_C"/>
</dbReference>
<dbReference type="RefSeq" id="WP_072862488.1">
    <property type="nucleotide sequence ID" value="NZ_FQUI01000002.1"/>
</dbReference>
<comment type="similarity">
    <text evidence="2">Belongs to the transketolase family.</text>
</comment>
<dbReference type="InterPro" id="IPR005475">
    <property type="entry name" value="Transketolase-like_Pyr-bd"/>
</dbReference>
<sequence>MDVKISKDNNVDTRMMRDAYIDKLIELAKNDEKIVLLDADLMSSNGTIKFSKIFPERTFNVGVQEANMVGIAAGLAATGKISFAHTFTSFMSRRALDQVYMSVAYAKLNVKLVATDPGITAAYNGGTHMALQDFAVMLSIPTMYVVEPTDCVMIENLVEQITYTKAPFYVRLLRKNPIKIYENCSKFKLGKGVILMDGNDATIIASGIMVSESLKAAELLKKENINVRVIDMFTLKPIDEKLIIESAKKTGAIITAENHTIINGLGMSVAKVVSENYPVPIEMIGINDEFGEVGDVEYLKKRFKLTSEDIVKKVKKALKRK</sequence>
<dbReference type="EMBL" id="FQUI01000002">
    <property type="protein sequence ID" value="SHE31772.1"/>
    <property type="molecule type" value="Genomic_DNA"/>
</dbReference>
<dbReference type="InterPro" id="IPR009014">
    <property type="entry name" value="Transketo_C/PFOR_II"/>
</dbReference>
<comment type="caution">
    <text evidence="5">The sequence shown here is derived from an EMBL/GenBank/DDBJ whole genome shotgun (WGS) entry which is preliminary data.</text>
</comment>
<evidence type="ECO:0000256" key="3">
    <source>
        <dbReference type="ARBA" id="ARBA00023052"/>
    </source>
</evidence>
<dbReference type="PANTHER" id="PTHR43825:SF1">
    <property type="entry name" value="TRANSKETOLASE-LIKE PYRIMIDINE-BINDING DOMAIN-CONTAINING PROTEIN"/>
    <property type="match status" value="1"/>
</dbReference>
<dbReference type="FunFam" id="3.40.50.970:FF:000129">
    <property type="entry name" value="Transketolase"/>
    <property type="match status" value="1"/>
</dbReference>
<organism evidence="5 6">
    <name type="scientific">Marinitoga hydrogenitolerans (strain DSM 16785 / JCM 12826 / AT1271)</name>
    <dbReference type="NCBI Taxonomy" id="1122195"/>
    <lineage>
        <taxon>Bacteria</taxon>
        <taxon>Thermotogati</taxon>
        <taxon>Thermotogota</taxon>
        <taxon>Thermotogae</taxon>
        <taxon>Petrotogales</taxon>
        <taxon>Petrotogaceae</taxon>
        <taxon>Marinitoga</taxon>
    </lineage>
</organism>
<proteinExistence type="inferred from homology"/>
<evidence type="ECO:0000256" key="2">
    <source>
        <dbReference type="ARBA" id="ARBA00007131"/>
    </source>
</evidence>
<gene>
    <name evidence="5" type="ORF">SAMN02745164_00191</name>
</gene>
<dbReference type="PANTHER" id="PTHR43825">
    <property type="entry name" value="PYRUVATE DEHYDROGENASE E1 COMPONENT"/>
    <property type="match status" value="1"/>
</dbReference>
<dbReference type="Proteomes" id="UP000184334">
    <property type="component" value="Unassembled WGS sequence"/>
</dbReference>
<dbReference type="CDD" id="cd07033">
    <property type="entry name" value="TPP_PYR_DXS_TK_like"/>
    <property type="match status" value="1"/>
</dbReference>
<name>A0A1M4SHY6_MARH1</name>
<feature type="domain" description="Transketolase-like pyrimidine-binding" evidence="4">
    <location>
        <begin position="14"/>
        <end position="180"/>
    </location>
</feature>